<evidence type="ECO:0008006" key="3">
    <source>
        <dbReference type="Google" id="ProtNLM"/>
    </source>
</evidence>
<protein>
    <recommendedName>
        <fullName evidence="3">PiggyBac transposable element-derived protein domain-containing protein</fullName>
    </recommendedName>
</protein>
<comment type="caution">
    <text evidence="1">The sequence shown here is derived from an EMBL/GenBank/DDBJ whole genome shotgun (WGS) entry which is preliminary data.</text>
</comment>
<accession>A0A225WHN1</accession>
<keyword evidence="2" id="KW-1185">Reference proteome</keyword>
<reference evidence="2" key="1">
    <citation type="submission" date="2017-03" db="EMBL/GenBank/DDBJ databases">
        <title>Phytopthora megakarya and P. palmivora, two closely related causual agents of cacao black pod achieved similar genome size and gene model numbers by different mechanisms.</title>
        <authorList>
            <person name="Ali S."/>
            <person name="Shao J."/>
            <person name="Larry D.J."/>
            <person name="Kronmiller B."/>
            <person name="Shen D."/>
            <person name="Strem M.D."/>
            <person name="Melnick R.L."/>
            <person name="Guiltinan M.J."/>
            <person name="Tyler B.M."/>
            <person name="Meinhardt L.W."/>
            <person name="Bailey B.A."/>
        </authorList>
    </citation>
    <scope>NUCLEOTIDE SEQUENCE [LARGE SCALE GENOMIC DNA]</scope>
    <source>
        <strain evidence="2">zdho120</strain>
    </source>
</reference>
<evidence type="ECO:0000313" key="1">
    <source>
        <dbReference type="EMBL" id="OWZ16738.1"/>
    </source>
</evidence>
<dbReference type="Proteomes" id="UP000198211">
    <property type="component" value="Unassembled WGS sequence"/>
</dbReference>
<organism evidence="1 2">
    <name type="scientific">Phytophthora megakarya</name>
    <dbReference type="NCBI Taxonomy" id="4795"/>
    <lineage>
        <taxon>Eukaryota</taxon>
        <taxon>Sar</taxon>
        <taxon>Stramenopiles</taxon>
        <taxon>Oomycota</taxon>
        <taxon>Peronosporomycetes</taxon>
        <taxon>Peronosporales</taxon>
        <taxon>Peronosporaceae</taxon>
        <taxon>Phytophthora</taxon>
    </lineage>
</organism>
<gene>
    <name evidence="1" type="ORF">PHMEG_0009414</name>
</gene>
<dbReference type="AlphaFoldDB" id="A0A225WHN1"/>
<dbReference type="PANTHER" id="PTHR46599">
    <property type="entry name" value="PIGGYBAC TRANSPOSABLE ELEMENT-DERIVED PROTEIN 4"/>
    <property type="match status" value="1"/>
</dbReference>
<dbReference type="EMBL" id="NBNE01000879">
    <property type="protein sequence ID" value="OWZ16738.1"/>
    <property type="molecule type" value="Genomic_DNA"/>
</dbReference>
<name>A0A225WHN1_9STRA</name>
<proteinExistence type="predicted"/>
<evidence type="ECO:0000313" key="2">
    <source>
        <dbReference type="Proteomes" id="UP000198211"/>
    </source>
</evidence>
<dbReference type="PANTHER" id="PTHR46599:SF3">
    <property type="entry name" value="PIGGYBAC TRANSPOSABLE ELEMENT-DERIVED PROTEIN 4"/>
    <property type="match status" value="1"/>
</dbReference>
<dbReference type="OrthoDB" id="128416at2759"/>
<sequence>MGGVDVHDQLRLQRYSIQLQTWCKKYYKSNFLGLVDVAIVNAYIIFKEAQEGNGGCVTRGVSAQAPRATPSSVGP</sequence>